<proteinExistence type="predicted"/>
<accession>A0A453G9C9</accession>
<dbReference type="PANTHER" id="PTHR12856">
    <property type="entry name" value="TRANSCRIPTION INITIATION FACTOR IIH-RELATED"/>
    <property type="match status" value="1"/>
</dbReference>
<dbReference type="Proteomes" id="UP000015105">
    <property type="component" value="Chromosome 3D"/>
</dbReference>
<sequence length="575" mass="64787">EDKLIFTPNDPRSLMKLNVDFRSIKGHKFNKVDGSKPTPPLLNLSKDSDKGGGYIFEFDNVGNRDLCRDFVARVLGKHQGTVPARTNVPSEKSAVSTGPEQLSSAEMERRMKLLREDSELQKLHKKFVLGNILQESEFWATRKNLLDDETNKASKQKPGFKSAMLADVRPSADGQTNKVTFSLTTEIIHQQIFAEKPAVHRAFLDYVPKKLSEKDFWTKYCRAEYLLRTKNTLAAKAEAADDEELAMFLKNDDILAKEAKLKIKRVDPTLDMEADAGDDYIHLPDHGILRDGSRETADIDSELARRTLSQDLNRHAAVVLEGRSTDIESTDTKTVAEALARSKKEPPPSSAADDASHERLVKVARMTEIEDLQAPRSLPYAPLCIKDPREYFDSQQANALRPLGSNDGRKARSCSLSTDDAFRHLMDQISSVKMNCPVVQSDVALKVLNELNEGISRSRRLNLKNPQDSLLGRLPHRTRDELMDHWTAIQELLRHFWSSYPITTAVLSNKVQRLKEAMTQIYQKLQDIKESAQPDVRHEISQLVKPMTQALDAAFYHDQQQKSSKAGTGSKPNGF</sequence>
<keyword evidence="4" id="KW-1185">Reference proteome</keyword>
<dbReference type="InterPro" id="IPR005607">
    <property type="entry name" value="BSD_dom"/>
</dbReference>
<dbReference type="SMART" id="SM00751">
    <property type="entry name" value="BSD"/>
    <property type="match status" value="2"/>
</dbReference>
<dbReference type="AlphaFoldDB" id="A0A453G9C9"/>
<name>A0A453G9C9_AEGTS</name>
<dbReference type="EnsemblPlants" id="AET3Gv20930500.16">
    <property type="protein sequence ID" value="AET3Gv20930500.16"/>
    <property type="gene ID" value="AET3Gv20930500"/>
</dbReference>
<reference evidence="3" key="5">
    <citation type="journal article" date="2021" name="G3 (Bethesda)">
        <title>Aegilops tauschii genome assembly Aet v5.0 features greater sequence contiguity and improved annotation.</title>
        <authorList>
            <person name="Wang L."/>
            <person name="Zhu T."/>
            <person name="Rodriguez J.C."/>
            <person name="Deal K.R."/>
            <person name="Dubcovsky J."/>
            <person name="McGuire P.E."/>
            <person name="Lux T."/>
            <person name="Spannagl M."/>
            <person name="Mayer K.F.X."/>
            <person name="Baldrich P."/>
            <person name="Meyers B.C."/>
            <person name="Huo N."/>
            <person name="Gu Y.Q."/>
            <person name="Zhou H."/>
            <person name="Devos K.M."/>
            <person name="Bennetzen J.L."/>
            <person name="Unver T."/>
            <person name="Budak H."/>
            <person name="Gulick P.J."/>
            <person name="Galiba G."/>
            <person name="Kalapos B."/>
            <person name="Nelson D.R."/>
            <person name="Li P."/>
            <person name="You F.M."/>
            <person name="Luo M.C."/>
            <person name="Dvorak J."/>
        </authorList>
    </citation>
    <scope>NUCLEOTIDE SEQUENCE [LARGE SCALE GENOMIC DNA]</scope>
    <source>
        <strain evidence="3">cv. AL8/78</strain>
    </source>
</reference>
<dbReference type="InterPro" id="IPR035925">
    <property type="entry name" value="BSD_dom_sf"/>
</dbReference>
<dbReference type="Gene3D" id="6.10.140.1200">
    <property type="match status" value="1"/>
</dbReference>
<feature type="region of interest" description="Disordered" evidence="1">
    <location>
        <begin position="82"/>
        <end position="106"/>
    </location>
</feature>
<protein>
    <recommendedName>
        <fullName evidence="2">BSD domain-containing protein</fullName>
    </recommendedName>
</protein>
<evidence type="ECO:0000259" key="2">
    <source>
        <dbReference type="PROSITE" id="PS50858"/>
    </source>
</evidence>
<dbReference type="PROSITE" id="PS50858">
    <property type="entry name" value="BSD"/>
    <property type="match status" value="2"/>
</dbReference>
<feature type="compositionally biased region" description="Polar residues" evidence="1">
    <location>
        <begin position="87"/>
        <end position="104"/>
    </location>
</feature>
<organism evidence="3 4">
    <name type="scientific">Aegilops tauschii subsp. strangulata</name>
    <name type="common">Goatgrass</name>
    <dbReference type="NCBI Taxonomy" id="200361"/>
    <lineage>
        <taxon>Eukaryota</taxon>
        <taxon>Viridiplantae</taxon>
        <taxon>Streptophyta</taxon>
        <taxon>Embryophyta</taxon>
        <taxon>Tracheophyta</taxon>
        <taxon>Spermatophyta</taxon>
        <taxon>Magnoliopsida</taxon>
        <taxon>Liliopsida</taxon>
        <taxon>Poales</taxon>
        <taxon>Poaceae</taxon>
        <taxon>BOP clade</taxon>
        <taxon>Pooideae</taxon>
        <taxon>Triticodae</taxon>
        <taxon>Triticeae</taxon>
        <taxon>Triticinae</taxon>
        <taxon>Aegilops</taxon>
    </lineage>
</organism>
<dbReference type="GO" id="GO:0006289">
    <property type="term" value="P:nucleotide-excision repair"/>
    <property type="evidence" value="ECO:0007669"/>
    <property type="project" value="InterPro"/>
</dbReference>
<dbReference type="SUPFAM" id="SSF140383">
    <property type="entry name" value="BSD domain-like"/>
    <property type="match status" value="2"/>
</dbReference>
<reference evidence="3" key="3">
    <citation type="journal article" date="2017" name="Nature">
        <title>Genome sequence of the progenitor of the wheat D genome Aegilops tauschii.</title>
        <authorList>
            <person name="Luo M.C."/>
            <person name="Gu Y.Q."/>
            <person name="Puiu D."/>
            <person name="Wang H."/>
            <person name="Twardziok S.O."/>
            <person name="Deal K.R."/>
            <person name="Huo N."/>
            <person name="Zhu T."/>
            <person name="Wang L."/>
            <person name="Wang Y."/>
            <person name="McGuire P.E."/>
            <person name="Liu S."/>
            <person name="Long H."/>
            <person name="Ramasamy R.K."/>
            <person name="Rodriguez J.C."/>
            <person name="Van S.L."/>
            <person name="Yuan L."/>
            <person name="Wang Z."/>
            <person name="Xia Z."/>
            <person name="Xiao L."/>
            <person name="Anderson O.D."/>
            <person name="Ouyang S."/>
            <person name="Liang Y."/>
            <person name="Zimin A.V."/>
            <person name="Pertea G."/>
            <person name="Qi P."/>
            <person name="Bennetzen J.L."/>
            <person name="Dai X."/>
            <person name="Dawson M.W."/>
            <person name="Muller H.G."/>
            <person name="Kugler K."/>
            <person name="Rivarola-Duarte L."/>
            <person name="Spannagl M."/>
            <person name="Mayer K.F.X."/>
            <person name="Lu F.H."/>
            <person name="Bevan M.W."/>
            <person name="Leroy P."/>
            <person name="Li P."/>
            <person name="You F.M."/>
            <person name="Sun Q."/>
            <person name="Liu Z."/>
            <person name="Lyons E."/>
            <person name="Wicker T."/>
            <person name="Salzberg S.L."/>
            <person name="Devos K.M."/>
            <person name="Dvorak J."/>
        </authorList>
    </citation>
    <scope>NUCLEOTIDE SEQUENCE [LARGE SCALE GENOMIC DNA]</scope>
    <source>
        <strain evidence="3">cv. AL8/78</strain>
    </source>
</reference>
<reference evidence="4" key="2">
    <citation type="journal article" date="2017" name="Nat. Plants">
        <title>The Aegilops tauschii genome reveals multiple impacts of transposons.</title>
        <authorList>
            <person name="Zhao G."/>
            <person name="Zou C."/>
            <person name="Li K."/>
            <person name="Wang K."/>
            <person name="Li T."/>
            <person name="Gao L."/>
            <person name="Zhang X."/>
            <person name="Wang H."/>
            <person name="Yang Z."/>
            <person name="Liu X."/>
            <person name="Jiang W."/>
            <person name="Mao L."/>
            <person name="Kong X."/>
            <person name="Jiao Y."/>
            <person name="Jia J."/>
        </authorList>
    </citation>
    <scope>NUCLEOTIDE SEQUENCE [LARGE SCALE GENOMIC DNA]</scope>
    <source>
        <strain evidence="4">cv. AL8/78</strain>
    </source>
</reference>
<reference evidence="4" key="1">
    <citation type="journal article" date="2014" name="Science">
        <title>Ancient hybridizations among the ancestral genomes of bread wheat.</title>
        <authorList>
            <consortium name="International Wheat Genome Sequencing Consortium,"/>
            <person name="Marcussen T."/>
            <person name="Sandve S.R."/>
            <person name="Heier L."/>
            <person name="Spannagl M."/>
            <person name="Pfeifer M."/>
            <person name="Jakobsen K.S."/>
            <person name="Wulff B.B."/>
            <person name="Steuernagel B."/>
            <person name="Mayer K.F."/>
            <person name="Olsen O.A."/>
        </authorList>
    </citation>
    <scope>NUCLEOTIDE SEQUENCE [LARGE SCALE GENOMIC DNA]</scope>
    <source>
        <strain evidence="4">cv. AL8/78</strain>
    </source>
</reference>
<evidence type="ECO:0000313" key="4">
    <source>
        <dbReference type="Proteomes" id="UP000015105"/>
    </source>
</evidence>
<dbReference type="InterPro" id="IPR027079">
    <property type="entry name" value="Tfb1/GTF2H1"/>
</dbReference>
<dbReference type="Gramene" id="AET3Gv20930500.16">
    <property type="protein sequence ID" value="AET3Gv20930500.16"/>
    <property type="gene ID" value="AET3Gv20930500"/>
</dbReference>
<evidence type="ECO:0000256" key="1">
    <source>
        <dbReference type="SAM" id="MobiDB-lite"/>
    </source>
</evidence>
<feature type="domain" description="BSD" evidence="2">
    <location>
        <begin position="175"/>
        <end position="228"/>
    </location>
</feature>
<feature type="domain" description="BSD" evidence="2">
    <location>
        <begin position="106"/>
        <end position="142"/>
    </location>
</feature>
<reference evidence="3" key="4">
    <citation type="submission" date="2019-03" db="UniProtKB">
        <authorList>
            <consortium name="EnsemblPlants"/>
        </authorList>
    </citation>
    <scope>IDENTIFICATION</scope>
</reference>
<dbReference type="GO" id="GO:0006351">
    <property type="term" value="P:DNA-templated transcription"/>
    <property type="evidence" value="ECO:0007669"/>
    <property type="project" value="InterPro"/>
</dbReference>
<dbReference type="GO" id="GO:0000439">
    <property type="term" value="C:transcription factor TFIIH core complex"/>
    <property type="evidence" value="ECO:0007669"/>
    <property type="project" value="InterPro"/>
</dbReference>
<dbReference type="Pfam" id="PF03909">
    <property type="entry name" value="BSD"/>
    <property type="match status" value="1"/>
</dbReference>
<evidence type="ECO:0000313" key="3">
    <source>
        <dbReference type="EnsemblPlants" id="AET3Gv20930500.16"/>
    </source>
</evidence>